<feature type="transmembrane region" description="Helical" evidence="2">
    <location>
        <begin position="324"/>
        <end position="344"/>
    </location>
</feature>
<feature type="transmembrane region" description="Helical" evidence="2">
    <location>
        <begin position="265"/>
        <end position="286"/>
    </location>
</feature>
<comment type="caution">
    <text evidence="3">The sequence shown here is derived from an EMBL/GenBank/DDBJ whole genome shotgun (WGS) entry which is preliminary data.</text>
</comment>
<gene>
    <name evidence="3" type="ORF">CVT24_003914</name>
</gene>
<dbReference type="GO" id="GO:0016020">
    <property type="term" value="C:membrane"/>
    <property type="evidence" value="ECO:0007669"/>
    <property type="project" value="TreeGrafter"/>
</dbReference>
<dbReference type="STRING" id="181874.A0A409VVC0"/>
<dbReference type="Proteomes" id="UP000284842">
    <property type="component" value="Unassembled WGS sequence"/>
</dbReference>
<dbReference type="PANTHER" id="PTHR12242">
    <property type="entry name" value="OS02G0130600 PROTEIN-RELATED"/>
    <property type="match status" value="1"/>
</dbReference>
<dbReference type="PANTHER" id="PTHR12242:SF1">
    <property type="entry name" value="MYND-TYPE DOMAIN-CONTAINING PROTEIN"/>
    <property type="match status" value="1"/>
</dbReference>
<accession>A0A409VVC0</accession>
<name>A0A409VVC0_9AGAR</name>
<reference evidence="3 4" key="1">
    <citation type="journal article" date="2018" name="Evol. Lett.">
        <title>Horizontal gene cluster transfer increased hallucinogenic mushroom diversity.</title>
        <authorList>
            <person name="Reynolds H.T."/>
            <person name="Vijayakumar V."/>
            <person name="Gluck-Thaler E."/>
            <person name="Korotkin H.B."/>
            <person name="Matheny P.B."/>
            <person name="Slot J.C."/>
        </authorList>
    </citation>
    <scope>NUCLEOTIDE SEQUENCE [LARGE SCALE GENOMIC DNA]</scope>
    <source>
        <strain evidence="3 4">2629</strain>
    </source>
</reference>
<evidence type="ECO:0000256" key="1">
    <source>
        <dbReference type="SAM" id="MobiDB-lite"/>
    </source>
</evidence>
<dbReference type="EMBL" id="NHTK01005962">
    <property type="protein sequence ID" value="PPQ70198.1"/>
    <property type="molecule type" value="Genomic_DNA"/>
</dbReference>
<evidence type="ECO:0000313" key="4">
    <source>
        <dbReference type="Proteomes" id="UP000284842"/>
    </source>
</evidence>
<dbReference type="OrthoDB" id="419711at2759"/>
<evidence type="ECO:0000313" key="3">
    <source>
        <dbReference type="EMBL" id="PPQ70198.1"/>
    </source>
</evidence>
<feature type="transmembrane region" description="Helical" evidence="2">
    <location>
        <begin position="356"/>
        <end position="376"/>
    </location>
</feature>
<protein>
    <submittedName>
        <fullName evidence="3">Uncharacterized protein</fullName>
    </submittedName>
</protein>
<feature type="transmembrane region" description="Helical" evidence="2">
    <location>
        <begin position="101"/>
        <end position="118"/>
    </location>
</feature>
<keyword evidence="2" id="KW-0472">Membrane</keyword>
<feature type="compositionally biased region" description="Low complexity" evidence="1">
    <location>
        <begin position="57"/>
        <end position="68"/>
    </location>
</feature>
<feature type="transmembrane region" description="Helical" evidence="2">
    <location>
        <begin position="130"/>
        <end position="154"/>
    </location>
</feature>
<keyword evidence="4" id="KW-1185">Reference proteome</keyword>
<keyword evidence="2" id="KW-0812">Transmembrane</keyword>
<keyword evidence="2" id="KW-1133">Transmembrane helix</keyword>
<sequence>MPLLDAIYTRLGVPIPRPPTPTDHHRRSANDIDDANRPTTSLTSIPPTSPFAQIAMGTSSHPPSTTGSVPYASSTTPLAPSFPHRPKPSDPHTFDPCNKGLIALFGVVTVGVTLGFAVKDGWARSYFSFFTYLTFTGITGYYIAATVHTVSYYLSSRRGKKGYLLQRLGRRGCATTGNGTGKAKGKGKGNGLGDEEGGIALQRTYTRRASVGEKTQTIGSDANAHSERGIGKNDNIDEHDDERDPALAMAFEVAWWARALQAAHVVLASTVVTYPVIVTAVFWALLAGEGTFSNPGESYNNISVHGLNALFALFEMVLTNSPPIPWVTLVFGILGMGGYLGVAYLTKATQGFYSEFLYASLPSMTVVVFTMTSSILDSISCAD</sequence>
<proteinExistence type="predicted"/>
<evidence type="ECO:0000256" key="2">
    <source>
        <dbReference type="SAM" id="Phobius"/>
    </source>
</evidence>
<feature type="region of interest" description="Disordered" evidence="1">
    <location>
        <begin position="12"/>
        <end position="77"/>
    </location>
</feature>
<dbReference type="InParanoid" id="A0A409VVC0"/>
<dbReference type="AlphaFoldDB" id="A0A409VVC0"/>
<organism evidence="3 4">
    <name type="scientific">Panaeolus cyanescens</name>
    <dbReference type="NCBI Taxonomy" id="181874"/>
    <lineage>
        <taxon>Eukaryota</taxon>
        <taxon>Fungi</taxon>
        <taxon>Dikarya</taxon>
        <taxon>Basidiomycota</taxon>
        <taxon>Agaricomycotina</taxon>
        <taxon>Agaricomycetes</taxon>
        <taxon>Agaricomycetidae</taxon>
        <taxon>Agaricales</taxon>
        <taxon>Agaricineae</taxon>
        <taxon>Galeropsidaceae</taxon>
        <taxon>Panaeolus</taxon>
    </lineage>
</organism>